<accession>A0AB34IZ99</accession>
<protein>
    <submittedName>
        <fullName evidence="2">Uncharacterized protein</fullName>
    </submittedName>
</protein>
<sequence length="167" mass="18482">MSSPWLSAPSGGTQRDRGAAVMREVDSESDAAEQLEEEQPVDSSDEEESPVGAADHEGAAGGRQVAGYTALTQWCRDDDYGMDERAKHGFNDQSGPRLNGMSDWENASLFALAKHFLPMNYIGEMANLMEQRGDRREHTAVEVPLLMLTLKLRICCELNILVNFYSI</sequence>
<evidence type="ECO:0000313" key="3">
    <source>
        <dbReference type="Proteomes" id="UP001515480"/>
    </source>
</evidence>
<name>A0AB34IZ99_PRYPA</name>
<dbReference type="Proteomes" id="UP001515480">
    <property type="component" value="Unassembled WGS sequence"/>
</dbReference>
<proteinExistence type="predicted"/>
<feature type="compositionally biased region" description="Basic and acidic residues" evidence="1">
    <location>
        <begin position="14"/>
        <end position="26"/>
    </location>
</feature>
<feature type="region of interest" description="Disordered" evidence="1">
    <location>
        <begin position="1"/>
        <end position="65"/>
    </location>
</feature>
<organism evidence="2 3">
    <name type="scientific">Prymnesium parvum</name>
    <name type="common">Toxic golden alga</name>
    <dbReference type="NCBI Taxonomy" id="97485"/>
    <lineage>
        <taxon>Eukaryota</taxon>
        <taxon>Haptista</taxon>
        <taxon>Haptophyta</taxon>
        <taxon>Prymnesiophyceae</taxon>
        <taxon>Prymnesiales</taxon>
        <taxon>Prymnesiaceae</taxon>
        <taxon>Prymnesium</taxon>
    </lineage>
</organism>
<reference evidence="2 3" key="1">
    <citation type="journal article" date="2024" name="Science">
        <title>Giant polyketide synthase enzymes in the biosynthesis of giant marine polyether toxins.</title>
        <authorList>
            <person name="Fallon T.R."/>
            <person name="Shende V.V."/>
            <person name="Wierzbicki I.H."/>
            <person name="Pendleton A.L."/>
            <person name="Watervoot N.F."/>
            <person name="Auber R.P."/>
            <person name="Gonzalez D.J."/>
            <person name="Wisecaver J.H."/>
            <person name="Moore B.S."/>
        </authorList>
    </citation>
    <scope>NUCLEOTIDE SEQUENCE [LARGE SCALE GENOMIC DNA]</scope>
    <source>
        <strain evidence="2 3">12B1</strain>
    </source>
</reference>
<evidence type="ECO:0000313" key="2">
    <source>
        <dbReference type="EMBL" id="KAL1510429.1"/>
    </source>
</evidence>
<keyword evidence="3" id="KW-1185">Reference proteome</keyword>
<gene>
    <name evidence="2" type="ORF">AB1Y20_006736</name>
</gene>
<dbReference type="EMBL" id="JBGBPQ010000015">
    <property type="protein sequence ID" value="KAL1510429.1"/>
    <property type="molecule type" value="Genomic_DNA"/>
</dbReference>
<comment type="caution">
    <text evidence="2">The sequence shown here is derived from an EMBL/GenBank/DDBJ whole genome shotgun (WGS) entry which is preliminary data.</text>
</comment>
<evidence type="ECO:0000256" key="1">
    <source>
        <dbReference type="SAM" id="MobiDB-lite"/>
    </source>
</evidence>
<feature type="compositionally biased region" description="Acidic residues" evidence="1">
    <location>
        <begin position="27"/>
        <end position="49"/>
    </location>
</feature>
<dbReference type="AlphaFoldDB" id="A0AB34IZ99"/>
<feature type="compositionally biased region" description="Polar residues" evidence="1">
    <location>
        <begin position="1"/>
        <end position="13"/>
    </location>
</feature>